<sequence>MKTTGNRSNKTAVSLPIGILHVQTTLNNTIMTLTDRKGNTIFGFSSGMLGFGGSRKKTRFASRSVAQHMVLRCKQLRIQRLILAIKGIGARMNLNFLTSLIKKGRKISIVQIIDKTPKVHNGCRPSKMPRK</sequence>
<reference evidence="4" key="1">
    <citation type="journal article" date="2012" name="Protist">
        <title>Similar relative mutation rates in the three genetic compartments of mesostigma and chlamydomonas.</title>
        <authorList>
            <person name="Hua J."/>
            <person name="Smith D.R."/>
            <person name="Borza T."/>
            <person name="Lee R.W."/>
        </authorList>
    </citation>
    <scope>NUCLEOTIDE SEQUENCE</scope>
    <source>
        <strain evidence="4">SAG 50-1</strain>
    </source>
</reference>
<dbReference type="InterPro" id="IPR001971">
    <property type="entry name" value="Ribosomal_uS11"/>
</dbReference>
<dbReference type="PIRSF" id="PIRSF002131">
    <property type="entry name" value="Ribosomal_S11"/>
    <property type="match status" value="1"/>
</dbReference>
<protein>
    <submittedName>
        <fullName evidence="4">Ribosomal protein S11</fullName>
    </submittedName>
</protein>
<dbReference type="GO" id="GO:0005840">
    <property type="term" value="C:ribosome"/>
    <property type="evidence" value="ECO:0007669"/>
    <property type="project" value="UniProtKB-KW"/>
</dbReference>
<dbReference type="Pfam" id="PF00411">
    <property type="entry name" value="Ribosomal_S11"/>
    <property type="match status" value="1"/>
</dbReference>
<organism evidence="4">
    <name type="scientific">Mesostigma viride</name>
    <name type="common">Green alga</name>
    <dbReference type="NCBI Taxonomy" id="41882"/>
    <lineage>
        <taxon>Eukaryota</taxon>
        <taxon>Viridiplantae</taxon>
        <taxon>Streptophyta</taxon>
        <taxon>Mesostigmatophyceae</taxon>
        <taxon>Mesostigmatales</taxon>
        <taxon>Mesostigmataceae</taxon>
        <taxon>Mesostigma</taxon>
    </lineage>
</organism>
<dbReference type="Gene3D" id="3.30.420.80">
    <property type="entry name" value="Ribosomal protein S11"/>
    <property type="match status" value="1"/>
</dbReference>
<dbReference type="InterPro" id="IPR036967">
    <property type="entry name" value="Ribosomal_uS11_sf"/>
</dbReference>
<accession>G8DKE8</accession>
<evidence type="ECO:0000256" key="3">
    <source>
        <dbReference type="ARBA" id="ARBA00023274"/>
    </source>
</evidence>
<name>G8DKE8_MESVI</name>
<dbReference type="HAMAP" id="MF_01310">
    <property type="entry name" value="Ribosomal_uS11"/>
    <property type="match status" value="1"/>
</dbReference>
<keyword evidence="3" id="KW-0687">Ribonucleoprotein</keyword>
<evidence type="ECO:0000313" key="4">
    <source>
        <dbReference type="EMBL" id="ADU04617.1"/>
    </source>
</evidence>
<proteinExistence type="inferred from homology"/>
<dbReference type="AlphaFoldDB" id="G8DKE8"/>
<comment type="similarity">
    <text evidence="1">Belongs to the universal ribosomal protein uS11 family.</text>
</comment>
<evidence type="ECO:0000256" key="1">
    <source>
        <dbReference type="ARBA" id="ARBA00006194"/>
    </source>
</evidence>
<evidence type="ECO:0000256" key="2">
    <source>
        <dbReference type="ARBA" id="ARBA00022980"/>
    </source>
</evidence>
<keyword evidence="4" id="KW-0496">Mitochondrion</keyword>
<dbReference type="GO" id="GO:0006412">
    <property type="term" value="P:translation"/>
    <property type="evidence" value="ECO:0007669"/>
    <property type="project" value="InterPro"/>
</dbReference>
<gene>
    <name evidence="4" type="primary">rps11</name>
</gene>
<geneLocation type="mitochondrion" evidence="4"/>
<keyword evidence="2 4" id="KW-0689">Ribosomal protein</keyword>
<dbReference type="PANTHER" id="PTHR11759">
    <property type="entry name" value="40S RIBOSOMAL PROTEIN S14/30S RIBOSOMAL PROTEIN S11"/>
    <property type="match status" value="1"/>
</dbReference>
<dbReference type="EMBL" id="HQ667981">
    <property type="protein sequence ID" value="ADU04617.1"/>
    <property type="molecule type" value="Genomic_DNA"/>
</dbReference>
<dbReference type="SUPFAM" id="SSF53137">
    <property type="entry name" value="Translational machinery components"/>
    <property type="match status" value="1"/>
</dbReference>
<dbReference type="GO" id="GO:0003735">
    <property type="term" value="F:structural constituent of ribosome"/>
    <property type="evidence" value="ECO:0007669"/>
    <property type="project" value="InterPro"/>
</dbReference>
<dbReference type="GO" id="GO:1990904">
    <property type="term" value="C:ribonucleoprotein complex"/>
    <property type="evidence" value="ECO:0007669"/>
    <property type="project" value="UniProtKB-KW"/>
</dbReference>